<dbReference type="EMBL" id="UYRU01077343">
    <property type="protein sequence ID" value="VDN28010.1"/>
    <property type="molecule type" value="Genomic_DNA"/>
</dbReference>
<keyword evidence="3" id="KW-1185">Reference proteome</keyword>
<keyword evidence="1" id="KW-0472">Membrane</keyword>
<proteinExistence type="predicted"/>
<dbReference type="OrthoDB" id="194358at2759"/>
<protein>
    <submittedName>
        <fullName evidence="2">Uncharacterized protein</fullName>
    </submittedName>
</protein>
<feature type="transmembrane region" description="Helical" evidence="1">
    <location>
        <begin position="59"/>
        <end position="82"/>
    </location>
</feature>
<dbReference type="Proteomes" id="UP000281553">
    <property type="component" value="Unassembled WGS sequence"/>
</dbReference>
<keyword evidence="1" id="KW-0812">Transmembrane</keyword>
<reference evidence="2 3" key="1">
    <citation type="submission" date="2018-11" db="EMBL/GenBank/DDBJ databases">
        <authorList>
            <consortium name="Pathogen Informatics"/>
        </authorList>
    </citation>
    <scope>NUCLEOTIDE SEQUENCE [LARGE SCALE GENOMIC DNA]</scope>
</reference>
<dbReference type="AlphaFoldDB" id="A0A3P7MN69"/>
<name>A0A3P7MN69_DIBLA</name>
<evidence type="ECO:0000256" key="1">
    <source>
        <dbReference type="SAM" id="Phobius"/>
    </source>
</evidence>
<gene>
    <name evidence="2" type="ORF">DILT_LOCUS15111</name>
</gene>
<sequence>MIGSLVSHFVDIGIQSLPDNSEQALVTARWHARIVSITLLLVWLRILKSVRAYIELGPFIVILNNLVYVVGQFIFLYLVFFIPYSKFL</sequence>
<evidence type="ECO:0000313" key="2">
    <source>
        <dbReference type="EMBL" id="VDN28010.1"/>
    </source>
</evidence>
<feature type="transmembrane region" description="Helical" evidence="1">
    <location>
        <begin position="30"/>
        <end position="47"/>
    </location>
</feature>
<organism evidence="2 3">
    <name type="scientific">Dibothriocephalus latus</name>
    <name type="common">Fish tapeworm</name>
    <name type="synonym">Diphyllobothrium latum</name>
    <dbReference type="NCBI Taxonomy" id="60516"/>
    <lineage>
        <taxon>Eukaryota</taxon>
        <taxon>Metazoa</taxon>
        <taxon>Spiralia</taxon>
        <taxon>Lophotrochozoa</taxon>
        <taxon>Platyhelminthes</taxon>
        <taxon>Cestoda</taxon>
        <taxon>Eucestoda</taxon>
        <taxon>Diphyllobothriidea</taxon>
        <taxon>Diphyllobothriidae</taxon>
        <taxon>Dibothriocephalus</taxon>
    </lineage>
</organism>
<keyword evidence="1" id="KW-1133">Transmembrane helix</keyword>
<evidence type="ECO:0000313" key="3">
    <source>
        <dbReference type="Proteomes" id="UP000281553"/>
    </source>
</evidence>
<accession>A0A3P7MN69</accession>